<dbReference type="RefSeq" id="XP_020047725.1">
    <property type="nucleotide sequence ID" value="XM_020189659.1"/>
</dbReference>
<feature type="transmembrane region" description="Helical" evidence="1">
    <location>
        <begin position="6"/>
        <end position="26"/>
    </location>
</feature>
<dbReference type="AlphaFoldDB" id="A0A1D2VIF3"/>
<dbReference type="InParanoid" id="A0A1D2VIF3"/>
<keyword evidence="1" id="KW-0812">Transmembrane</keyword>
<evidence type="ECO:0000256" key="1">
    <source>
        <dbReference type="SAM" id="Phobius"/>
    </source>
</evidence>
<keyword evidence="1" id="KW-0472">Membrane</keyword>
<feature type="non-terminal residue" evidence="2">
    <location>
        <position position="1"/>
    </location>
</feature>
<gene>
    <name evidence="2" type="ORF">ASCRUDRAFT_20958</name>
</gene>
<feature type="non-terminal residue" evidence="2">
    <location>
        <position position="97"/>
    </location>
</feature>
<dbReference type="GO" id="GO:0016192">
    <property type="term" value="P:vesicle-mediated transport"/>
    <property type="evidence" value="ECO:0007669"/>
    <property type="project" value="TreeGrafter"/>
</dbReference>
<dbReference type="Pfam" id="PF12273">
    <property type="entry name" value="RCR"/>
    <property type="match status" value="1"/>
</dbReference>
<sequence length="97" mass="11209">SSSWEWARWLLFILFVILIIFLFFGTRRVNRFRIKKGQTPIRGTAWITPPSYYQSQAQYNQPANGTGAYVPPYTADVNPNDAGYYDNTGVFHPNDEN</sequence>
<keyword evidence="3" id="KW-1185">Reference proteome</keyword>
<keyword evidence="1" id="KW-1133">Transmembrane helix</keyword>
<dbReference type="InterPro" id="IPR020999">
    <property type="entry name" value="Chitin_synth_reg_RCR"/>
</dbReference>
<dbReference type="EMBL" id="KV454479">
    <property type="protein sequence ID" value="ODV61418.1"/>
    <property type="molecule type" value="Genomic_DNA"/>
</dbReference>
<evidence type="ECO:0000313" key="2">
    <source>
        <dbReference type="EMBL" id="ODV61418.1"/>
    </source>
</evidence>
<dbReference type="Proteomes" id="UP000095038">
    <property type="component" value="Unassembled WGS sequence"/>
</dbReference>
<name>A0A1D2VIF3_9ASCO</name>
<proteinExistence type="predicted"/>
<protein>
    <submittedName>
        <fullName evidence="2">Uncharacterized protein</fullName>
    </submittedName>
</protein>
<evidence type="ECO:0000313" key="3">
    <source>
        <dbReference type="Proteomes" id="UP000095038"/>
    </source>
</evidence>
<organism evidence="2 3">
    <name type="scientific">Ascoidea rubescens DSM 1968</name>
    <dbReference type="NCBI Taxonomy" id="1344418"/>
    <lineage>
        <taxon>Eukaryota</taxon>
        <taxon>Fungi</taxon>
        <taxon>Dikarya</taxon>
        <taxon>Ascomycota</taxon>
        <taxon>Saccharomycotina</taxon>
        <taxon>Saccharomycetes</taxon>
        <taxon>Ascoideaceae</taxon>
        <taxon>Ascoidea</taxon>
    </lineage>
</organism>
<dbReference type="OrthoDB" id="3980689at2759"/>
<dbReference type="STRING" id="1344418.A0A1D2VIF3"/>
<dbReference type="GeneID" id="30963295"/>
<dbReference type="PANTHER" id="PTHR28187:SF1">
    <property type="entry name" value="PROTEIN RCR1-RELATED"/>
    <property type="match status" value="1"/>
</dbReference>
<accession>A0A1D2VIF3</accession>
<dbReference type="PANTHER" id="PTHR28187">
    <property type="entry name" value="PROTEIN RCR1-RELATED"/>
    <property type="match status" value="1"/>
</dbReference>
<reference evidence="3" key="1">
    <citation type="submission" date="2016-05" db="EMBL/GenBank/DDBJ databases">
        <title>Comparative genomics of biotechnologically important yeasts.</title>
        <authorList>
            <consortium name="DOE Joint Genome Institute"/>
            <person name="Riley R."/>
            <person name="Haridas S."/>
            <person name="Wolfe K.H."/>
            <person name="Lopes M.R."/>
            <person name="Hittinger C.T."/>
            <person name="Goker M."/>
            <person name="Salamov A."/>
            <person name="Wisecaver J."/>
            <person name="Long T.M."/>
            <person name="Aerts A.L."/>
            <person name="Barry K."/>
            <person name="Choi C."/>
            <person name="Clum A."/>
            <person name="Coughlan A.Y."/>
            <person name="Deshpande S."/>
            <person name="Douglass A.P."/>
            <person name="Hanson S.J."/>
            <person name="Klenk H.-P."/>
            <person name="Labutti K."/>
            <person name="Lapidus A."/>
            <person name="Lindquist E."/>
            <person name="Lipzen A."/>
            <person name="Meier-Kolthoff J.P."/>
            <person name="Ohm R.A."/>
            <person name="Otillar R.P."/>
            <person name="Pangilinan J."/>
            <person name="Peng Y."/>
            <person name="Rokas A."/>
            <person name="Rosa C.A."/>
            <person name="Scheuner C."/>
            <person name="Sibirny A.A."/>
            <person name="Slot J.C."/>
            <person name="Stielow J.B."/>
            <person name="Sun H."/>
            <person name="Kurtzman C.P."/>
            <person name="Blackwell M."/>
            <person name="Grigoriev I.V."/>
            <person name="Jeffries T.W."/>
        </authorList>
    </citation>
    <scope>NUCLEOTIDE SEQUENCE [LARGE SCALE GENOMIC DNA]</scope>
    <source>
        <strain evidence="3">DSM 1968</strain>
    </source>
</reference>